<dbReference type="Proteomes" id="UP000007490">
    <property type="component" value="Chromosome"/>
</dbReference>
<keyword evidence="2" id="KW-1185">Reference proteome</keyword>
<accession>F0T619</accession>
<name>F0T619_METLA</name>
<dbReference type="RefSeq" id="WP_013645877.1">
    <property type="nucleotide sequence ID" value="NC_015216.1"/>
</dbReference>
<evidence type="ECO:0000313" key="1">
    <source>
        <dbReference type="EMBL" id="ADZ10526.1"/>
    </source>
</evidence>
<dbReference type="HOGENOM" id="CLU_2379423_0_0_2"/>
<dbReference type="GeneID" id="10278778"/>
<sequence length="94" mass="10712">MPIQSNAQQTYSGYIEDSPNTITYYKDDKTTVSVHSLENCYWNESDPVHDIWSFTSITNVLTKSLPAFDDSTSFITQINDVLEVAYDYIISVTN</sequence>
<evidence type="ECO:0000313" key="2">
    <source>
        <dbReference type="Proteomes" id="UP000007490"/>
    </source>
</evidence>
<protein>
    <submittedName>
        <fullName evidence="1">Uncharacterized protein</fullName>
    </submittedName>
</protein>
<reference evidence="2" key="1">
    <citation type="submission" date="2011-02" db="EMBL/GenBank/DDBJ databases">
        <title>Complete sequence of Methanobacterium sp. AL-21.</title>
        <authorList>
            <consortium name="US DOE Joint Genome Institute"/>
            <person name="Lucas S."/>
            <person name="Copeland A."/>
            <person name="Lapidus A."/>
            <person name="Cheng J.-F."/>
            <person name="Goodwin L."/>
            <person name="Pitluck S."/>
            <person name="Chertkov O."/>
            <person name="Detter J.C."/>
            <person name="Han C."/>
            <person name="Tapia R."/>
            <person name="Land M."/>
            <person name="Hauser L."/>
            <person name="Kyrpides N."/>
            <person name="Ivanova N."/>
            <person name="Mikhailova N."/>
            <person name="Pagani I."/>
            <person name="Cadillo-Quiroz H."/>
            <person name="Imachi H."/>
            <person name="Zinder S."/>
            <person name="Liu W."/>
            <person name="Woyke T."/>
        </authorList>
    </citation>
    <scope>NUCLEOTIDE SEQUENCE [LARGE SCALE GENOMIC DNA]</scope>
    <source>
        <strain evidence="2">AL-21</strain>
    </source>
</reference>
<dbReference type="KEGG" id="mel:Metbo_2312"/>
<proteinExistence type="predicted"/>
<dbReference type="EMBL" id="CP002551">
    <property type="protein sequence ID" value="ADZ10526.1"/>
    <property type="molecule type" value="Genomic_DNA"/>
</dbReference>
<dbReference type="AlphaFoldDB" id="F0T619"/>
<gene>
    <name evidence="1" type="ordered locus">Metbo_2312</name>
</gene>
<organism evidence="1 2">
    <name type="scientific">Methanobacterium lacus (strain AL-21)</name>
    <dbReference type="NCBI Taxonomy" id="877455"/>
    <lineage>
        <taxon>Archaea</taxon>
        <taxon>Methanobacteriati</taxon>
        <taxon>Methanobacteriota</taxon>
        <taxon>Methanomada group</taxon>
        <taxon>Methanobacteria</taxon>
        <taxon>Methanobacteriales</taxon>
        <taxon>Methanobacteriaceae</taxon>
        <taxon>Methanobacterium</taxon>
    </lineage>
</organism>
<reference evidence="1 2" key="2">
    <citation type="journal article" date="2014" name="Int. J. Syst. Evol. Microbiol.">
        <title>Methanobacterium paludis sp. nov. and a novel strain of Methanobacterium lacus isolated from northern peatlands.</title>
        <authorList>
            <person name="Cadillo-Quiroz H."/>
            <person name="Brauer S.L."/>
            <person name="Goodson N."/>
            <person name="Yavitt J.B."/>
            <person name="Zinder S.H."/>
        </authorList>
    </citation>
    <scope>NUCLEOTIDE SEQUENCE [LARGE SCALE GENOMIC DNA]</scope>
    <source>
        <strain evidence="1 2">AL-21</strain>
    </source>
</reference>